<dbReference type="AlphaFoldDB" id="A0A1A9W993"/>
<reference evidence="2" key="2">
    <citation type="submission" date="2020-05" db="UniProtKB">
        <authorList>
            <consortium name="EnsemblMetazoa"/>
        </authorList>
    </citation>
    <scope>IDENTIFICATION</scope>
    <source>
        <strain evidence="2">IAEA</strain>
    </source>
</reference>
<name>A0A1A9W993_9MUSC</name>
<evidence type="ECO:0000313" key="2">
    <source>
        <dbReference type="EnsemblMetazoa" id="GBRI010920-PA"/>
    </source>
</evidence>
<proteinExistence type="predicted"/>
<keyword evidence="3" id="KW-1185">Reference proteome</keyword>
<reference evidence="3" key="1">
    <citation type="submission" date="2014-03" db="EMBL/GenBank/DDBJ databases">
        <authorList>
            <person name="Aksoy S."/>
            <person name="Warren W."/>
            <person name="Wilson R.K."/>
        </authorList>
    </citation>
    <scope>NUCLEOTIDE SEQUENCE [LARGE SCALE GENOMIC DNA]</scope>
    <source>
        <strain evidence="3">IAEA</strain>
    </source>
</reference>
<feature type="chain" id="PRO_5008400105" evidence="1">
    <location>
        <begin position="20"/>
        <end position="130"/>
    </location>
</feature>
<dbReference type="SUPFAM" id="SSF47565">
    <property type="entry name" value="Insect pheromone/odorant-binding proteins"/>
    <property type="match status" value="1"/>
</dbReference>
<evidence type="ECO:0000313" key="3">
    <source>
        <dbReference type="Proteomes" id="UP000091820"/>
    </source>
</evidence>
<dbReference type="Gene3D" id="1.10.238.20">
    <property type="entry name" value="Pheromone/general odorant binding protein domain"/>
    <property type="match status" value="1"/>
</dbReference>
<accession>A0A1A9W993</accession>
<dbReference type="VEuPathDB" id="VectorBase:GBRI010920"/>
<feature type="signal peptide" evidence="1">
    <location>
        <begin position="1"/>
        <end position="19"/>
    </location>
</feature>
<evidence type="ECO:0000256" key="1">
    <source>
        <dbReference type="SAM" id="SignalP"/>
    </source>
</evidence>
<sequence>MKFCIILIVLVAAANTASAIRAFAVIKNMLNCHERLGISEDDLTVVQDLSDVKAPSEYTAGQKCSIYCQSEAYGFTKRGQLKKWFMRKQPRIAHRYNLDKAFSHCQEYATDTCDGPIQLARCVQQFPMHA</sequence>
<protein>
    <submittedName>
        <fullName evidence="2">Uncharacterized protein</fullName>
    </submittedName>
</protein>
<organism evidence="2 3">
    <name type="scientific">Glossina brevipalpis</name>
    <dbReference type="NCBI Taxonomy" id="37001"/>
    <lineage>
        <taxon>Eukaryota</taxon>
        <taxon>Metazoa</taxon>
        <taxon>Ecdysozoa</taxon>
        <taxon>Arthropoda</taxon>
        <taxon>Hexapoda</taxon>
        <taxon>Insecta</taxon>
        <taxon>Pterygota</taxon>
        <taxon>Neoptera</taxon>
        <taxon>Endopterygota</taxon>
        <taxon>Diptera</taxon>
        <taxon>Brachycera</taxon>
        <taxon>Muscomorpha</taxon>
        <taxon>Hippoboscoidea</taxon>
        <taxon>Glossinidae</taxon>
        <taxon>Glossina</taxon>
    </lineage>
</organism>
<dbReference type="Proteomes" id="UP000091820">
    <property type="component" value="Unassembled WGS sequence"/>
</dbReference>
<dbReference type="GO" id="GO:0005549">
    <property type="term" value="F:odorant binding"/>
    <property type="evidence" value="ECO:0007669"/>
    <property type="project" value="InterPro"/>
</dbReference>
<dbReference type="EnsemblMetazoa" id="GBRI010920-RA">
    <property type="protein sequence ID" value="GBRI010920-PA"/>
    <property type="gene ID" value="GBRI010920"/>
</dbReference>
<keyword evidence="1" id="KW-0732">Signal</keyword>
<dbReference type="InterPro" id="IPR036728">
    <property type="entry name" value="PBP_GOBP_sf"/>
</dbReference>